<dbReference type="GeneID" id="90038002"/>
<dbReference type="RefSeq" id="XP_064768302.1">
    <property type="nucleotide sequence ID" value="XM_064912490.1"/>
</dbReference>
<evidence type="ECO:0000259" key="4">
    <source>
        <dbReference type="Pfam" id="PF08501"/>
    </source>
</evidence>
<dbReference type="Pfam" id="PF01202">
    <property type="entry name" value="SKI"/>
    <property type="match status" value="1"/>
</dbReference>
<dbReference type="SUPFAM" id="SSF52540">
    <property type="entry name" value="P-loop containing nucleoside triphosphate hydrolases"/>
    <property type="match status" value="1"/>
</dbReference>
<dbReference type="Pfam" id="PF08501">
    <property type="entry name" value="Shikimate_dh_N"/>
    <property type="match status" value="1"/>
</dbReference>
<name>A0ABR1F5Z9_9ASCO</name>
<accession>A0ABR1F5Z9</accession>
<dbReference type="InterPro" id="IPR046346">
    <property type="entry name" value="Aminoacid_DH-like_N_sf"/>
</dbReference>
<dbReference type="InterPro" id="IPR013785">
    <property type="entry name" value="Aldolase_TIM"/>
</dbReference>
<comment type="similarity">
    <text evidence="2">In the N-terminal section; belongs to the shikimate kinase family.</text>
</comment>
<organism evidence="5 6">
    <name type="scientific">Myxozyma melibiosi</name>
    <dbReference type="NCBI Taxonomy" id="54550"/>
    <lineage>
        <taxon>Eukaryota</taxon>
        <taxon>Fungi</taxon>
        <taxon>Dikarya</taxon>
        <taxon>Ascomycota</taxon>
        <taxon>Saccharomycotina</taxon>
        <taxon>Lipomycetes</taxon>
        <taxon>Lipomycetales</taxon>
        <taxon>Lipomycetaceae</taxon>
        <taxon>Myxozyma</taxon>
    </lineage>
</organism>
<dbReference type="SUPFAM" id="SSF53223">
    <property type="entry name" value="Aminoacid dehydrogenase-like, N-terminal domain"/>
    <property type="match status" value="1"/>
</dbReference>
<reference evidence="5 6" key="1">
    <citation type="submission" date="2024-03" db="EMBL/GenBank/DDBJ databases">
        <title>Genome-scale model development and genomic sequencing of the oleaginous clade Lipomyces.</title>
        <authorList>
            <consortium name="Lawrence Berkeley National Laboratory"/>
            <person name="Czajka J.J."/>
            <person name="Han Y."/>
            <person name="Kim J."/>
            <person name="Mondo S.J."/>
            <person name="Hofstad B.A."/>
            <person name="Robles A."/>
            <person name="Haridas S."/>
            <person name="Riley R."/>
            <person name="LaButti K."/>
            <person name="Pangilinan J."/>
            <person name="Andreopoulos W."/>
            <person name="Lipzen A."/>
            <person name="Yan J."/>
            <person name="Wang M."/>
            <person name="Ng V."/>
            <person name="Grigoriev I.V."/>
            <person name="Spatafora J.W."/>
            <person name="Magnuson J.K."/>
            <person name="Baker S.E."/>
            <person name="Pomraning K.R."/>
        </authorList>
    </citation>
    <scope>NUCLEOTIDE SEQUENCE [LARGE SCALE GENOMIC DNA]</scope>
    <source>
        <strain evidence="5 6">Phaff 52-87</strain>
    </source>
</reference>
<gene>
    <name evidence="5" type="ORF">BZA70DRAFT_277746</name>
</gene>
<dbReference type="InterPro" id="IPR027417">
    <property type="entry name" value="P-loop_NTPase"/>
</dbReference>
<dbReference type="Proteomes" id="UP001498771">
    <property type="component" value="Unassembled WGS sequence"/>
</dbReference>
<dbReference type="InterPro" id="IPR036291">
    <property type="entry name" value="NAD(P)-bd_dom_sf"/>
</dbReference>
<dbReference type="Gene3D" id="3.40.50.300">
    <property type="entry name" value="P-loop containing nucleotide triphosphate hydrolases"/>
    <property type="match status" value="1"/>
</dbReference>
<feature type="domain" description="Shikimate dehydrogenase substrate binding N-terminal" evidence="4">
    <location>
        <begin position="524"/>
        <end position="596"/>
    </location>
</feature>
<dbReference type="InterPro" id="IPR001381">
    <property type="entry name" value="DHquinase_I"/>
</dbReference>
<dbReference type="InterPro" id="IPR022893">
    <property type="entry name" value="Shikimate_DH_fam"/>
</dbReference>
<evidence type="ECO:0000256" key="2">
    <source>
        <dbReference type="ARBA" id="ARBA00009349"/>
    </source>
</evidence>
<dbReference type="EMBL" id="JBBJBU010000005">
    <property type="protein sequence ID" value="KAK7205269.1"/>
    <property type="molecule type" value="Genomic_DNA"/>
</dbReference>
<proteinExistence type="inferred from homology"/>
<feature type="domain" description="Quinate/shikimate 5-dehydrogenase/glutamyl-tRNA reductase" evidence="3">
    <location>
        <begin position="636"/>
        <end position="683"/>
    </location>
</feature>
<dbReference type="PANTHER" id="PTHR21089">
    <property type="entry name" value="SHIKIMATE DEHYDROGENASE"/>
    <property type="match status" value="1"/>
</dbReference>
<protein>
    <submittedName>
        <fullName evidence="5">Shikimate kinase-domain-containing protein</fullName>
    </submittedName>
</protein>
<sequence length="789" mass="88659">MTTSADVSVALIGMHGVGKSTLALIASRALGFRFVDTDHNVQTALGMPPFSYIKEHSLSEYRVAEHEVLADLLKRCTERCVIACGAAAIEYPPNRQLFSEFSKHHPVIHIVCDEDRIVQYLNAPDPSVVYRMCRQRYAVYRECANFEFFNLTAHRRSRTDPEGDQRQLLMLKNLELDFVRFLKLIMRREQDEVALIKVQHPEARRYTYSISLRFPPPHSLHSGLDDYVNDYVESNSVGDRVMGADCVEVIVDAPIFRRRSLQLESIGKFVGIIRRQTRLPIIFSISCPDSYFSQPEVRDFYFELLEYGMRLITRYINIDLSHFTDFNSVKGDGEGVRNSYHLNSHYSRLADILSTKSPIPFAIDNRISSEQRASYHRQIMGSWHHTHTPDESATVNWWDSGEPELIMENALSFCNIVRLSKEATCFYDNEAVSAFHHRNGKRLSAASAHLSAFNTGPMGRLSRIFNHILTPVVAYYPNARSNADNTLLQSHDISAYDAQVALYTACALPRLQFYLFGGPQSPMALSPSVMNAGFRALGLPHTHTSYQSADPEDMLSLIARPDFGGIGITLPYKQAAVRMADTLSEHARVIGAVNTLIPEHAHDNMQITTIRGENTDWICFYNAIIAHLTPVNSIHKKTTALVIGAGGSARAVIYACIRLGVEDILIYNRTAKHAQELANHFNSLSPLRLSTPHSTDRTPSPTPADEVSLSREIKFKVHALDSLDAPEAVAKLGLEMPTIIVSAISAYMEFPLSWFDRPTGGVFMEVLHVDDFSKVLNTDFYLLSSTINP</sequence>
<dbReference type="SUPFAM" id="SSF51735">
    <property type="entry name" value="NAD(P)-binding Rossmann-fold domains"/>
    <property type="match status" value="1"/>
</dbReference>
<keyword evidence="6" id="KW-1185">Reference proteome</keyword>
<comment type="caution">
    <text evidence="5">The sequence shown here is derived from an EMBL/GenBank/DDBJ whole genome shotgun (WGS) entry which is preliminary data.</text>
</comment>
<evidence type="ECO:0000313" key="6">
    <source>
        <dbReference type="Proteomes" id="UP001498771"/>
    </source>
</evidence>
<dbReference type="InterPro" id="IPR031322">
    <property type="entry name" value="Shikimate/glucono_kinase"/>
</dbReference>
<dbReference type="Pfam" id="PF01487">
    <property type="entry name" value="DHquinase_I"/>
    <property type="match status" value="2"/>
</dbReference>
<dbReference type="Gene3D" id="3.40.50.720">
    <property type="entry name" value="NAD(P)-binding Rossmann-like Domain"/>
    <property type="match status" value="1"/>
</dbReference>
<comment type="similarity">
    <text evidence="1">In the 2nd section; belongs to the type-I 3-dehydroquinase family.</text>
</comment>
<dbReference type="GO" id="GO:0016301">
    <property type="term" value="F:kinase activity"/>
    <property type="evidence" value="ECO:0007669"/>
    <property type="project" value="UniProtKB-KW"/>
</dbReference>
<dbReference type="Pfam" id="PF01488">
    <property type="entry name" value="Shikimate_DH"/>
    <property type="match status" value="1"/>
</dbReference>
<evidence type="ECO:0000259" key="3">
    <source>
        <dbReference type="Pfam" id="PF01488"/>
    </source>
</evidence>
<dbReference type="Gene3D" id="3.40.50.10860">
    <property type="entry name" value="Leucine Dehydrogenase, chain A, domain 1"/>
    <property type="match status" value="1"/>
</dbReference>
<dbReference type="InterPro" id="IPR013708">
    <property type="entry name" value="Shikimate_DH-bd_N"/>
</dbReference>
<evidence type="ECO:0000313" key="5">
    <source>
        <dbReference type="EMBL" id="KAK7205269.1"/>
    </source>
</evidence>
<keyword evidence="5" id="KW-0808">Transferase</keyword>
<dbReference type="InterPro" id="IPR006151">
    <property type="entry name" value="Shikm_DH/Glu-tRNA_Rdtase"/>
</dbReference>
<evidence type="ECO:0000256" key="1">
    <source>
        <dbReference type="ARBA" id="ARBA00006477"/>
    </source>
</evidence>
<dbReference type="Gene3D" id="3.20.20.70">
    <property type="entry name" value="Aldolase class I"/>
    <property type="match status" value="1"/>
</dbReference>
<dbReference type="PRINTS" id="PR01100">
    <property type="entry name" value="SHIKIMTKNASE"/>
</dbReference>
<dbReference type="PANTHER" id="PTHR21089:SF1">
    <property type="entry name" value="BIFUNCTIONAL 3-DEHYDROQUINATE DEHYDRATASE_SHIKIMATE DEHYDROGENASE, CHLOROPLASTIC"/>
    <property type="match status" value="1"/>
</dbReference>
<keyword evidence="5" id="KW-0418">Kinase</keyword>